<dbReference type="GO" id="GO:0022857">
    <property type="term" value="F:transmembrane transporter activity"/>
    <property type="evidence" value="ECO:0007669"/>
    <property type="project" value="InterPro"/>
</dbReference>
<proteinExistence type="inferred from homology"/>
<comment type="subcellular location">
    <subcellularLocation>
        <location evidence="1 7">Cell membrane</location>
        <topology evidence="1 7">Multi-pass membrane protein</topology>
    </subcellularLocation>
</comment>
<evidence type="ECO:0000256" key="5">
    <source>
        <dbReference type="ARBA" id="ARBA00022989"/>
    </source>
</evidence>
<dbReference type="PANTHER" id="PTHR30561:SF1">
    <property type="entry name" value="MULTIDRUG TRANSPORTER EMRE"/>
    <property type="match status" value="1"/>
</dbReference>
<dbReference type="EMBL" id="LECW02000015">
    <property type="protein sequence ID" value="KRT93963.1"/>
    <property type="molecule type" value="Genomic_DNA"/>
</dbReference>
<evidence type="ECO:0000256" key="1">
    <source>
        <dbReference type="ARBA" id="ARBA00004651"/>
    </source>
</evidence>
<evidence type="ECO:0000256" key="3">
    <source>
        <dbReference type="ARBA" id="ARBA00022475"/>
    </source>
</evidence>
<gene>
    <name evidence="9" type="ORF">AB447_216610</name>
    <name evidence="10" type="ORF">P8828_09815</name>
</gene>
<keyword evidence="12" id="KW-1185">Reference proteome</keyword>
<dbReference type="RefSeq" id="WP_048354568.1">
    <property type="nucleotide sequence ID" value="NZ_CP023481.1"/>
</dbReference>
<evidence type="ECO:0000313" key="9">
    <source>
        <dbReference type="EMBL" id="KRT93963.1"/>
    </source>
</evidence>
<organism evidence="9 11">
    <name type="scientific">Bacillus glycinifermentans</name>
    <dbReference type="NCBI Taxonomy" id="1664069"/>
    <lineage>
        <taxon>Bacteria</taxon>
        <taxon>Bacillati</taxon>
        <taxon>Bacillota</taxon>
        <taxon>Bacilli</taxon>
        <taxon>Bacillales</taxon>
        <taxon>Bacillaceae</taxon>
        <taxon>Bacillus</taxon>
    </lineage>
</organism>
<comment type="caution">
    <text evidence="9">The sequence shown here is derived from an EMBL/GenBank/DDBJ whole genome shotgun (WGS) entry which is preliminary data.</text>
</comment>
<evidence type="ECO:0000313" key="12">
    <source>
        <dbReference type="Proteomes" id="UP001341297"/>
    </source>
</evidence>
<dbReference type="EMBL" id="JARRTL010000009">
    <property type="protein sequence ID" value="MEC0485132.1"/>
    <property type="molecule type" value="Genomic_DNA"/>
</dbReference>
<dbReference type="Pfam" id="PF00893">
    <property type="entry name" value="Multi_Drug_Res"/>
    <property type="match status" value="1"/>
</dbReference>
<reference evidence="9 11" key="1">
    <citation type="journal article" date="2015" name="Int. J. Syst. Evol. Microbiol.">
        <title>Bacillus glycinifermentans sp. nov., isolated from fermented soybean paste.</title>
        <authorList>
            <person name="Kim S.J."/>
            <person name="Dunlap C.A."/>
            <person name="Kwon S.W."/>
            <person name="Rooney A.P."/>
        </authorList>
    </citation>
    <scope>NUCLEOTIDE SEQUENCE [LARGE SCALE GENOMIC DNA]</scope>
    <source>
        <strain evidence="9 11">GO-13</strain>
    </source>
</reference>
<dbReference type="PATRIC" id="fig|1664069.3.peg.3388"/>
<dbReference type="GO" id="GO:0005886">
    <property type="term" value="C:plasma membrane"/>
    <property type="evidence" value="ECO:0007669"/>
    <property type="project" value="UniProtKB-SubCell"/>
</dbReference>
<dbReference type="InterPro" id="IPR000390">
    <property type="entry name" value="Small_drug/metabolite_transptr"/>
</dbReference>
<keyword evidence="5 8" id="KW-1133">Transmembrane helix</keyword>
<evidence type="ECO:0000313" key="11">
    <source>
        <dbReference type="Proteomes" id="UP000036168"/>
    </source>
</evidence>
<evidence type="ECO:0000256" key="4">
    <source>
        <dbReference type="ARBA" id="ARBA00022692"/>
    </source>
</evidence>
<reference evidence="9" key="2">
    <citation type="submission" date="2015-10" db="EMBL/GenBank/DDBJ databases">
        <authorList>
            <person name="Gilbert D.G."/>
        </authorList>
    </citation>
    <scope>NUCLEOTIDE SEQUENCE</scope>
    <source>
        <strain evidence="9">GO-13</strain>
    </source>
</reference>
<dbReference type="SUPFAM" id="SSF103481">
    <property type="entry name" value="Multidrug resistance efflux transporter EmrE"/>
    <property type="match status" value="1"/>
</dbReference>
<dbReference type="Gene3D" id="1.10.3730.20">
    <property type="match status" value="1"/>
</dbReference>
<accession>A0A0J6ED29</accession>
<dbReference type="Proteomes" id="UP001341297">
    <property type="component" value="Unassembled WGS sequence"/>
</dbReference>
<evidence type="ECO:0000313" key="10">
    <source>
        <dbReference type="EMBL" id="MEC0485132.1"/>
    </source>
</evidence>
<keyword evidence="2" id="KW-0813">Transport</keyword>
<dbReference type="InterPro" id="IPR037185">
    <property type="entry name" value="EmrE-like"/>
</dbReference>
<evidence type="ECO:0000256" key="7">
    <source>
        <dbReference type="RuleBase" id="RU003942"/>
    </source>
</evidence>
<dbReference type="AlphaFoldDB" id="A0A0J6ED29"/>
<keyword evidence="4 7" id="KW-0812">Transmembrane</keyword>
<evidence type="ECO:0000256" key="6">
    <source>
        <dbReference type="ARBA" id="ARBA00023136"/>
    </source>
</evidence>
<feature type="transmembrane region" description="Helical" evidence="8">
    <location>
        <begin position="59"/>
        <end position="79"/>
    </location>
</feature>
<dbReference type="PANTHER" id="PTHR30561">
    <property type="entry name" value="SMR FAMILY PROTON-DEPENDENT DRUG EFFLUX TRANSPORTER SUGE"/>
    <property type="match status" value="1"/>
</dbReference>
<reference evidence="10 12" key="3">
    <citation type="submission" date="2023-03" db="EMBL/GenBank/DDBJ databases">
        <title>Agriculturally important microbes genome sequencing.</title>
        <authorList>
            <person name="Dunlap C."/>
        </authorList>
    </citation>
    <scope>NUCLEOTIDE SEQUENCE [LARGE SCALE GENOMIC DNA]</scope>
    <source>
        <strain evidence="10 12">CBP-3203</strain>
    </source>
</reference>
<accession>A0A0J6EIM3</accession>
<dbReference type="STRING" id="1664069.BGLY_2167"/>
<evidence type="ECO:0000256" key="8">
    <source>
        <dbReference type="SAM" id="Phobius"/>
    </source>
</evidence>
<dbReference type="OrthoDB" id="21828at2"/>
<name>A0A0J6ED29_9BACI</name>
<sequence length="120" mass="12832">MKGILFLAAAILSEVFGSTMLKLSEGFTVPVPVIGVVIGFASSFTFLSFSLKTLALSSAYATWAGTGTALTAGIGYFLFNEPFNTKTVIGLVLVIYGVFLLNHSKKEDNAETRARLTIEE</sequence>
<comment type="similarity">
    <text evidence="7">Belongs to the drug/metabolite transporter (DMT) superfamily. Small multidrug resistance (SMR) (TC 2.A.7.1) family.</text>
</comment>
<keyword evidence="3" id="KW-1003">Cell membrane</keyword>
<feature type="transmembrane region" description="Helical" evidence="8">
    <location>
        <begin position="27"/>
        <end position="47"/>
    </location>
</feature>
<keyword evidence="6 8" id="KW-0472">Membrane</keyword>
<feature type="transmembrane region" description="Helical" evidence="8">
    <location>
        <begin position="85"/>
        <end position="103"/>
    </location>
</feature>
<dbReference type="FunFam" id="1.10.3730.20:FF:000001">
    <property type="entry name" value="Quaternary ammonium compound resistance transporter SugE"/>
    <property type="match status" value="1"/>
</dbReference>
<evidence type="ECO:0000256" key="2">
    <source>
        <dbReference type="ARBA" id="ARBA00022448"/>
    </source>
</evidence>
<dbReference type="InterPro" id="IPR045324">
    <property type="entry name" value="Small_multidrug_res"/>
</dbReference>
<protein>
    <submittedName>
        <fullName evidence="10">Multidrug efflux SMR transporter</fullName>
    </submittedName>
    <submittedName>
        <fullName evidence="9">Multidrug transporter</fullName>
    </submittedName>
</protein>
<dbReference type="Proteomes" id="UP000036168">
    <property type="component" value="Unassembled WGS sequence"/>
</dbReference>